<dbReference type="SUPFAM" id="SSF56281">
    <property type="entry name" value="Metallo-hydrolase/oxidoreductase"/>
    <property type="match status" value="1"/>
</dbReference>
<dbReference type="PANTHER" id="PTHR42978:SF2">
    <property type="entry name" value="102 KBASES UNSTABLE REGION: FROM 1 TO 119443"/>
    <property type="match status" value="1"/>
</dbReference>
<evidence type="ECO:0000256" key="6">
    <source>
        <dbReference type="ARBA" id="ARBA00034221"/>
    </source>
</evidence>
<evidence type="ECO:0000256" key="2">
    <source>
        <dbReference type="ARBA" id="ARBA00007749"/>
    </source>
</evidence>
<keyword evidence="5" id="KW-0862">Zinc</keyword>
<keyword evidence="3" id="KW-0479">Metal-binding</keyword>
<evidence type="ECO:0000256" key="3">
    <source>
        <dbReference type="ARBA" id="ARBA00022723"/>
    </source>
</evidence>
<dbReference type="Pfam" id="PF00753">
    <property type="entry name" value="Lactamase_B"/>
    <property type="match status" value="1"/>
</dbReference>
<dbReference type="Gene3D" id="3.60.15.10">
    <property type="entry name" value="Ribonuclease Z/Hydroxyacylglutathione hydrolase-like"/>
    <property type="match status" value="1"/>
</dbReference>
<evidence type="ECO:0000256" key="1">
    <source>
        <dbReference type="ARBA" id="ARBA00001947"/>
    </source>
</evidence>
<dbReference type="RefSeq" id="WP_171642389.1">
    <property type="nucleotide sequence ID" value="NZ_WHOA01000042.1"/>
</dbReference>
<dbReference type="CDD" id="cd07729">
    <property type="entry name" value="AHL_lactonase_MBL-fold"/>
    <property type="match status" value="1"/>
</dbReference>
<comment type="caution">
    <text evidence="10">The sequence shown here is derived from an EMBL/GenBank/DDBJ whole genome shotgun (WGS) entry which is preliminary data.</text>
</comment>
<evidence type="ECO:0000313" key="11">
    <source>
        <dbReference type="Proteomes" id="UP000616779"/>
    </source>
</evidence>
<reference evidence="10 11" key="1">
    <citation type="submission" date="2019-10" db="EMBL/GenBank/DDBJ databases">
        <title>Description of Paenibacillus terrestris sp. nov.</title>
        <authorList>
            <person name="Carlier A."/>
            <person name="Qi S."/>
        </authorList>
    </citation>
    <scope>NUCLEOTIDE SEQUENCE [LARGE SCALE GENOMIC DNA]</scope>
    <source>
        <strain evidence="10 11">LMG 31458</strain>
    </source>
</reference>
<dbReference type="InterPro" id="IPR001279">
    <property type="entry name" value="Metallo-B-lactamas"/>
</dbReference>
<keyword evidence="4" id="KW-0378">Hydrolase</keyword>
<evidence type="ECO:0000256" key="8">
    <source>
        <dbReference type="ARBA" id="ARBA00048505"/>
    </source>
</evidence>
<protein>
    <submittedName>
        <fullName evidence="10">MBL fold metallo-hydrolase</fullName>
    </submittedName>
</protein>
<comment type="catalytic activity">
    <reaction evidence="6">
        <text>3',5'-cyclic CMP + H2O = CMP + H(+)</text>
        <dbReference type="Rhea" id="RHEA:72675"/>
        <dbReference type="ChEBI" id="CHEBI:15377"/>
        <dbReference type="ChEBI" id="CHEBI:15378"/>
        <dbReference type="ChEBI" id="CHEBI:58003"/>
        <dbReference type="ChEBI" id="CHEBI:60377"/>
    </reaction>
    <physiologicalReaction direction="left-to-right" evidence="6">
        <dbReference type="Rhea" id="RHEA:72676"/>
    </physiologicalReaction>
</comment>
<dbReference type="InterPro" id="IPR051013">
    <property type="entry name" value="MBL_superfamily_lactonases"/>
</dbReference>
<comment type="catalytic activity">
    <reaction evidence="8">
        <text>3',5'-cyclic UMP + H2O = UMP + H(+)</text>
        <dbReference type="Rhea" id="RHEA:70575"/>
        <dbReference type="ChEBI" id="CHEBI:15377"/>
        <dbReference type="ChEBI" id="CHEBI:15378"/>
        <dbReference type="ChEBI" id="CHEBI:57865"/>
        <dbReference type="ChEBI" id="CHEBI:184387"/>
    </reaction>
    <physiologicalReaction direction="left-to-right" evidence="8">
        <dbReference type="Rhea" id="RHEA:70576"/>
    </physiologicalReaction>
</comment>
<dbReference type="Proteomes" id="UP000616779">
    <property type="component" value="Unassembled WGS sequence"/>
</dbReference>
<proteinExistence type="inferred from homology"/>
<comment type="similarity">
    <text evidence="2">Belongs to the metallo-beta-lactamase superfamily.</text>
</comment>
<dbReference type="InterPro" id="IPR036866">
    <property type="entry name" value="RibonucZ/Hydroxyglut_hydro"/>
</dbReference>
<evidence type="ECO:0000256" key="4">
    <source>
        <dbReference type="ARBA" id="ARBA00022801"/>
    </source>
</evidence>
<sequence length="266" mass="29506">MNVFAKLHILHCGSVKVDQRLAFKTAELTDVPPVGSRAEKDQLLLPVSCYLIEHPKGDILVDAGWSEAVRSEPETAIGPYAFKICHPRLPPGQSIREQLEARNKPVQQLRYVLISHMDVDHISGIHHLKGAQSFIVSEPEWNAAKAHQKAKCQGVTIHPFSLDPIPFGPLKLGKDLYGDESIYFILTPGHTDGLISVLVRVQDGWVLLVSDAAYSAISWSEMVLPGYTSDDEMASQSLQWIREFSQRDDCIAVIANHDPLVKEASL</sequence>
<evidence type="ECO:0000259" key="9">
    <source>
        <dbReference type="SMART" id="SM00849"/>
    </source>
</evidence>
<keyword evidence="11" id="KW-1185">Reference proteome</keyword>
<dbReference type="SMART" id="SM00849">
    <property type="entry name" value="Lactamase_B"/>
    <property type="match status" value="1"/>
</dbReference>
<evidence type="ECO:0000313" key="10">
    <source>
        <dbReference type="EMBL" id="NOU71200.1"/>
    </source>
</evidence>
<name>A0ABX1XRN3_9BACL</name>
<organism evidence="10 11">
    <name type="scientific">Paenibacillus phytorum</name>
    <dbReference type="NCBI Taxonomy" id="2654977"/>
    <lineage>
        <taxon>Bacteria</taxon>
        <taxon>Bacillati</taxon>
        <taxon>Bacillota</taxon>
        <taxon>Bacilli</taxon>
        <taxon>Bacillales</taxon>
        <taxon>Paenibacillaceae</taxon>
        <taxon>Paenibacillus</taxon>
    </lineage>
</organism>
<gene>
    <name evidence="10" type="ORF">GC098_07125</name>
</gene>
<comment type="function">
    <text evidence="7">Counteracts the endogenous Pycsar antiviral defense system. Phosphodiesterase that enables metal-dependent hydrolysis of host cyclic nucleotide Pycsar defense signals such as cCMP and cUMP.</text>
</comment>
<feature type="domain" description="Metallo-beta-lactamase" evidence="9">
    <location>
        <begin position="46"/>
        <end position="257"/>
    </location>
</feature>
<accession>A0ABX1XRN3</accession>
<dbReference type="PANTHER" id="PTHR42978">
    <property type="entry name" value="QUORUM-QUENCHING LACTONASE YTNP-RELATED-RELATED"/>
    <property type="match status" value="1"/>
</dbReference>
<dbReference type="EMBL" id="WHOA01000042">
    <property type="protein sequence ID" value="NOU71200.1"/>
    <property type="molecule type" value="Genomic_DNA"/>
</dbReference>
<evidence type="ECO:0000256" key="5">
    <source>
        <dbReference type="ARBA" id="ARBA00022833"/>
    </source>
</evidence>
<evidence type="ECO:0000256" key="7">
    <source>
        <dbReference type="ARBA" id="ARBA00034301"/>
    </source>
</evidence>
<comment type="cofactor">
    <cofactor evidence="1">
        <name>Zn(2+)</name>
        <dbReference type="ChEBI" id="CHEBI:29105"/>
    </cofactor>
</comment>